<dbReference type="GO" id="GO:0016787">
    <property type="term" value="F:hydrolase activity"/>
    <property type="evidence" value="ECO:0007669"/>
    <property type="project" value="UniProtKB-KW"/>
</dbReference>
<evidence type="ECO:0000259" key="1">
    <source>
        <dbReference type="Pfam" id="PF02464"/>
    </source>
</evidence>
<dbReference type="AlphaFoldDB" id="A0A852RG30"/>
<protein>
    <submittedName>
        <fullName evidence="2">PncC family amidohydrolase</fullName>
    </submittedName>
</protein>
<dbReference type="RefSeq" id="WP_179725813.1">
    <property type="nucleotide sequence ID" value="NZ_BAABEF010000001.1"/>
</dbReference>
<dbReference type="InterPro" id="IPR008136">
    <property type="entry name" value="CinA_C"/>
</dbReference>
<name>A0A852RG30_9ACTN</name>
<dbReference type="NCBIfam" id="TIGR00199">
    <property type="entry name" value="PncC_domain"/>
    <property type="match status" value="1"/>
</dbReference>
<dbReference type="SUPFAM" id="SSF142433">
    <property type="entry name" value="CinA-like"/>
    <property type="match status" value="1"/>
</dbReference>
<sequence length="171" mass="17085">MESPAEALVTALRDANASVATAESLTGGRLASRLTEVPGSSVVYAGGVVSYQTHIKVEVLGVPQEVIDTHGVVSAQCAEAMADGARRLLGTAYALSTTGVAGPDRQEDKPVGTVFVGLAGPGGTEVVALDLEGDRSQIQAATVDAAVSALADELAAARSRAGQPAEDSGLG</sequence>
<organism evidence="2 3">
    <name type="scientific">Nocardioides kongjuensis</name>
    <dbReference type="NCBI Taxonomy" id="349522"/>
    <lineage>
        <taxon>Bacteria</taxon>
        <taxon>Bacillati</taxon>
        <taxon>Actinomycetota</taxon>
        <taxon>Actinomycetes</taxon>
        <taxon>Propionibacteriales</taxon>
        <taxon>Nocardioidaceae</taxon>
        <taxon>Nocardioides</taxon>
    </lineage>
</organism>
<keyword evidence="3" id="KW-1185">Reference proteome</keyword>
<comment type="caution">
    <text evidence="2">The sequence shown here is derived from an EMBL/GenBank/DDBJ whole genome shotgun (WGS) entry which is preliminary data.</text>
</comment>
<evidence type="ECO:0000313" key="3">
    <source>
        <dbReference type="Proteomes" id="UP000582231"/>
    </source>
</evidence>
<dbReference type="Pfam" id="PF02464">
    <property type="entry name" value="CinA"/>
    <property type="match status" value="1"/>
</dbReference>
<evidence type="ECO:0000313" key="2">
    <source>
        <dbReference type="EMBL" id="NYD29439.1"/>
    </source>
</evidence>
<proteinExistence type="predicted"/>
<feature type="domain" description="CinA C-terminal" evidence="1">
    <location>
        <begin position="3"/>
        <end position="153"/>
    </location>
</feature>
<gene>
    <name evidence="2" type="ORF">BJ958_000985</name>
</gene>
<accession>A0A852RG30</accession>
<dbReference type="Gene3D" id="3.90.950.20">
    <property type="entry name" value="CinA-like"/>
    <property type="match status" value="1"/>
</dbReference>
<dbReference type="Proteomes" id="UP000582231">
    <property type="component" value="Unassembled WGS sequence"/>
</dbReference>
<keyword evidence="2" id="KW-0378">Hydrolase</keyword>
<reference evidence="2 3" key="1">
    <citation type="submission" date="2020-07" db="EMBL/GenBank/DDBJ databases">
        <title>Sequencing the genomes of 1000 actinobacteria strains.</title>
        <authorList>
            <person name="Klenk H.-P."/>
        </authorList>
    </citation>
    <scope>NUCLEOTIDE SEQUENCE [LARGE SCALE GENOMIC DNA]</scope>
    <source>
        <strain evidence="2 3">DSM 19082</strain>
    </source>
</reference>
<dbReference type="InterPro" id="IPR036653">
    <property type="entry name" value="CinA-like_C"/>
</dbReference>
<dbReference type="EMBL" id="JACCBF010000001">
    <property type="protein sequence ID" value="NYD29439.1"/>
    <property type="molecule type" value="Genomic_DNA"/>
</dbReference>